<dbReference type="EMBL" id="HBUF01344566">
    <property type="protein sequence ID" value="CAG6707874.1"/>
    <property type="molecule type" value="Transcribed_RNA"/>
</dbReference>
<keyword evidence="1" id="KW-0812">Transmembrane</keyword>
<accession>A0A8D8RW88</accession>
<dbReference type="EMBL" id="HBUF01184054">
    <property type="protein sequence ID" value="CAG6656115.1"/>
    <property type="molecule type" value="Transcribed_RNA"/>
</dbReference>
<dbReference type="EMBL" id="HBUF01184053">
    <property type="protein sequence ID" value="CAG6656111.1"/>
    <property type="molecule type" value="Transcribed_RNA"/>
</dbReference>
<keyword evidence="1" id="KW-0472">Membrane</keyword>
<dbReference type="EMBL" id="HBUF01344567">
    <property type="protein sequence ID" value="CAG6707878.1"/>
    <property type="molecule type" value="Transcribed_RNA"/>
</dbReference>
<evidence type="ECO:0000256" key="1">
    <source>
        <dbReference type="SAM" id="Phobius"/>
    </source>
</evidence>
<dbReference type="EMBL" id="HBUF01531683">
    <property type="protein sequence ID" value="CAG6752023.1"/>
    <property type="molecule type" value="Transcribed_RNA"/>
</dbReference>
<reference evidence="2" key="1">
    <citation type="submission" date="2021-05" db="EMBL/GenBank/DDBJ databases">
        <authorList>
            <person name="Alioto T."/>
            <person name="Alioto T."/>
            <person name="Gomez Garrido J."/>
        </authorList>
    </citation>
    <scope>NUCLEOTIDE SEQUENCE</scope>
</reference>
<keyword evidence="1" id="KW-1133">Transmembrane helix</keyword>
<evidence type="ECO:0000313" key="2">
    <source>
        <dbReference type="EMBL" id="CAG6656111.1"/>
    </source>
</evidence>
<dbReference type="AlphaFoldDB" id="A0A8D8RW88"/>
<name>A0A8D8RW88_9HEMI</name>
<proteinExistence type="predicted"/>
<organism evidence="2">
    <name type="scientific">Cacopsylla melanoneura</name>
    <dbReference type="NCBI Taxonomy" id="428564"/>
    <lineage>
        <taxon>Eukaryota</taxon>
        <taxon>Metazoa</taxon>
        <taxon>Ecdysozoa</taxon>
        <taxon>Arthropoda</taxon>
        <taxon>Hexapoda</taxon>
        <taxon>Insecta</taxon>
        <taxon>Pterygota</taxon>
        <taxon>Neoptera</taxon>
        <taxon>Paraneoptera</taxon>
        <taxon>Hemiptera</taxon>
        <taxon>Sternorrhyncha</taxon>
        <taxon>Psylloidea</taxon>
        <taxon>Psyllidae</taxon>
        <taxon>Psyllinae</taxon>
        <taxon>Cacopsylla</taxon>
    </lineage>
</organism>
<dbReference type="EMBL" id="HBUF01531684">
    <property type="protein sequence ID" value="CAG6752028.1"/>
    <property type="molecule type" value="Transcribed_RNA"/>
</dbReference>
<sequence>MGILVQLVVARYALVVRDGGCVPVSVTGLVCFSVSVVMVVELLNHPARLFATSSMFSIISSNPLSPIVSKKLIIRSQFSLHCRFLSTRSLYIIKSSSTRLSTKCSGPLSLKFAKN</sequence>
<feature type="transmembrane region" description="Helical" evidence="1">
    <location>
        <begin position="21"/>
        <end position="43"/>
    </location>
</feature>
<protein>
    <submittedName>
        <fullName evidence="2">Uncharacterized protein</fullName>
    </submittedName>
</protein>